<dbReference type="PANTHER" id="PTHR35896:SF3">
    <property type="entry name" value="MAJOR FACILITATOR SUPERFAMILY TRANSPORTER"/>
    <property type="match status" value="1"/>
</dbReference>
<accession>A0A2V1D8Z2</accession>
<gene>
    <name evidence="1" type="ORF">DM02DRAFT_540382</name>
</gene>
<dbReference type="PANTHER" id="PTHR35896">
    <property type="entry name" value="IG-LIKE DOMAIN-CONTAINING PROTEIN"/>
    <property type="match status" value="1"/>
</dbReference>
<protein>
    <submittedName>
        <fullName evidence="1">Uncharacterized protein</fullName>
    </submittedName>
</protein>
<keyword evidence="2" id="KW-1185">Reference proteome</keyword>
<proteinExistence type="predicted"/>
<evidence type="ECO:0000313" key="2">
    <source>
        <dbReference type="Proteomes" id="UP000244855"/>
    </source>
</evidence>
<organism evidence="1 2">
    <name type="scientific">Periconia macrospinosa</name>
    <dbReference type="NCBI Taxonomy" id="97972"/>
    <lineage>
        <taxon>Eukaryota</taxon>
        <taxon>Fungi</taxon>
        <taxon>Dikarya</taxon>
        <taxon>Ascomycota</taxon>
        <taxon>Pezizomycotina</taxon>
        <taxon>Dothideomycetes</taxon>
        <taxon>Pleosporomycetidae</taxon>
        <taxon>Pleosporales</taxon>
        <taxon>Massarineae</taxon>
        <taxon>Periconiaceae</taxon>
        <taxon>Periconia</taxon>
    </lineage>
</organism>
<dbReference type="InterPro" id="IPR053008">
    <property type="entry name" value="Phomopsin_biosynth_assoc"/>
</dbReference>
<dbReference type="Proteomes" id="UP000244855">
    <property type="component" value="Unassembled WGS sequence"/>
</dbReference>
<name>A0A2V1D8Z2_9PLEO</name>
<reference evidence="1 2" key="1">
    <citation type="journal article" date="2018" name="Sci. Rep.">
        <title>Comparative genomics provides insights into the lifestyle and reveals functional heterogeneity of dark septate endophytic fungi.</title>
        <authorList>
            <person name="Knapp D.G."/>
            <person name="Nemeth J.B."/>
            <person name="Barry K."/>
            <person name="Hainaut M."/>
            <person name="Henrissat B."/>
            <person name="Johnson J."/>
            <person name="Kuo A."/>
            <person name="Lim J.H.P."/>
            <person name="Lipzen A."/>
            <person name="Nolan M."/>
            <person name="Ohm R.A."/>
            <person name="Tamas L."/>
            <person name="Grigoriev I.V."/>
            <person name="Spatafora J.W."/>
            <person name="Nagy L.G."/>
            <person name="Kovacs G.M."/>
        </authorList>
    </citation>
    <scope>NUCLEOTIDE SEQUENCE [LARGE SCALE GENOMIC DNA]</scope>
    <source>
        <strain evidence="1 2">DSE2036</strain>
    </source>
</reference>
<dbReference type="AlphaFoldDB" id="A0A2V1D8Z2"/>
<sequence length="168" mass="18772">GCVFDVMAGAWVRAECKEKALSDKYFADGNWTFYRDPEGSQLLRHEELLSGRVPIYYTEVRTVSAVTSLTKLTFADQGSYDFKSCAYIWHKHVRQMGKPMMLLDSGSRSWGNSFRCMQLLATADTSYINEKTSSKTVVGQTKTGDSVACIAGSWEPYPKPLGLAMVQL</sequence>
<dbReference type="EMBL" id="KZ805556">
    <property type="protein sequence ID" value="PVH94003.1"/>
    <property type="molecule type" value="Genomic_DNA"/>
</dbReference>
<dbReference type="OrthoDB" id="3501153at2759"/>
<evidence type="ECO:0000313" key="1">
    <source>
        <dbReference type="EMBL" id="PVH94003.1"/>
    </source>
</evidence>
<feature type="non-terminal residue" evidence="1">
    <location>
        <position position="1"/>
    </location>
</feature>